<dbReference type="InterPro" id="IPR003689">
    <property type="entry name" value="ZIP"/>
</dbReference>
<keyword evidence="3" id="KW-1003">Cell membrane</keyword>
<dbReference type="PANTHER" id="PTHR11040:SF211">
    <property type="entry name" value="ZINC TRANSPORTER ZIP11"/>
    <property type="match status" value="1"/>
</dbReference>
<organism evidence="9 10">
    <name type="scientific">Bibersteinia trehalosi Y31</name>
    <dbReference type="NCBI Taxonomy" id="1261658"/>
    <lineage>
        <taxon>Bacteria</taxon>
        <taxon>Pseudomonadati</taxon>
        <taxon>Pseudomonadota</taxon>
        <taxon>Gammaproteobacteria</taxon>
        <taxon>Pasteurellales</taxon>
        <taxon>Pasteurellaceae</taxon>
        <taxon>Bibersteinia</taxon>
    </lineage>
</organism>
<dbReference type="Pfam" id="PF02535">
    <property type="entry name" value="Zip"/>
    <property type="match status" value="1"/>
</dbReference>
<dbReference type="AlphaFoldDB" id="A0A179D0G4"/>
<keyword evidence="4 8" id="KW-0812">Transmembrane</keyword>
<dbReference type="PANTHER" id="PTHR11040">
    <property type="entry name" value="ZINC/IRON TRANSPORTER"/>
    <property type="match status" value="1"/>
</dbReference>
<feature type="transmembrane region" description="Helical" evidence="8">
    <location>
        <begin position="255"/>
        <end position="274"/>
    </location>
</feature>
<dbReference type="PATRIC" id="fig|1261658.3.peg.763"/>
<dbReference type="EMBL" id="JACI01000001">
    <property type="protein sequence ID" value="OAQ15653.1"/>
    <property type="molecule type" value="Genomic_DNA"/>
</dbReference>
<keyword evidence="6 8" id="KW-1133">Transmembrane helix</keyword>
<feature type="transmembrane region" description="Helical" evidence="8">
    <location>
        <begin position="12"/>
        <end position="35"/>
    </location>
</feature>
<feature type="transmembrane region" description="Helical" evidence="8">
    <location>
        <begin position="195"/>
        <end position="217"/>
    </location>
</feature>
<accession>A0A179D0G4</accession>
<dbReference type="RefSeq" id="WP_064318257.1">
    <property type="nucleotide sequence ID" value="NZ_JACI01000001.1"/>
</dbReference>
<feature type="transmembrane region" description="Helical" evidence="8">
    <location>
        <begin position="42"/>
        <end position="63"/>
    </location>
</feature>
<sequence>MLDYFSTLHPASQALIAGLFTWGCTIFGSAFVFFFKQVNQKWLDSMMGFAAGVMIAASFWSLLEPSLEYAEKSYGDWNWLPAAIGFLAGGFFIRLIDYLVPHLHLDKTSVTDAEGVIAHKNLSKSMLLFLAITIHNIPEGLAIGVTFGALSSVTDTYAALMGAIGLAIGIGLQNIPEGSALSMPIRGEGASRWRAFCYGSMSAVVEPIAAVLGAIFVLSMTVILPYALAFAAGAMIFVVVEELIPESQSNGNTDIATLSLMLGFVLMMVLDVALG</sequence>
<comment type="similarity">
    <text evidence="2">Belongs to the ZIP transporter (TC 2.A.5) family.</text>
</comment>
<evidence type="ECO:0000256" key="3">
    <source>
        <dbReference type="ARBA" id="ARBA00022475"/>
    </source>
</evidence>
<evidence type="ECO:0000256" key="4">
    <source>
        <dbReference type="ARBA" id="ARBA00022692"/>
    </source>
</evidence>
<dbReference type="Proteomes" id="UP000078358">
    <property type="component" value="Unassembled WGS sequence"/>
</dbReference>
<gene>
    <name evidence="9" type="ORF">F480_03780</name>
</gene>
<evidence type="ECO:0000256" key="7">
    <source>
        <dbReference type="ARBA" id="ARBA00023136"/>
    </source>
</evidence>
<protein>
    <submittedName>
        <fullName evidence="9">Dihydroorotate dehydrogenase</fullName>
    </submittedName>
</protein>
<comment type="subcellular location">
    <subcellularLocation>
        <location evidence="1">Cell membrane</location>
        <topology evidence="1">Multi-pass membrane protein</topology>
    </subcellularLocation>
</comment>
<keyword evidence="5" id="KW-0862">Zinc</keyword>
<feature type="transmembrane region" description="Helical" evidence="8">
    <location>
        <begin position="127"/>
        <end position="150"/>
    </location>
</feature>
<reference evidence="9 10" key="1">
    <citation type="submission" date="2014-01" db="EMBL/GenBank/DDBJ databases">
        <authorList>
            <person name="Zuccon D."/>
        </authorList>
    </citation>
    <scope>NUCLEOTIDE SEQUENCE [LARGE SCALE GENOMIC DNA]</scope>
    <source>
        <strain evidence="9 10">Y31</strain>
    </source>
</reference>
<dbReference type="GO" id="GO:0005385">
    <property type="term" value="F:zinc ion transmembrane transporter activity"/>
    <property type="evidence" value="ECO:0007669"/>
    <property type="project" value="TreeGrafter"/>
</dbReference>
<comment type="caution">
    <text evidence="9">The sequence shown here is derived from an EMBL/GenBank/DDBJ whole genome shotgun (WGS) entry which is preliminary data.</text>
</comment>
<dbReference type="GO" id="GO:0005886">
    <property type="term" value="C:plasma membrane"/>
    <property type="evidence" value="ECO:0007669"/>
    <property type="project" value="UniProtKB-SubCell"/>
</dbReference>
<feature type="transmembrane region" description="Helical" evidence="8">
    <location>
        <begin position="223"/>
        <end position="243"/>
    </location>
</feature>
<evidence type="ECO:0000256" key="2">
    <source>
        <dbReference type="ARBA" id="ARBA00006939"/>
    </source>
</evidence>
<evidence type="ECO:0000313" key="9">
    <source>
        <dbReference type="EMBL" id="OAQ15653.1"/>
    </source>
</evidence>
<keyword evidence="7 8" id="KW-0472">Membrane</keyword>
<evidence type="ECO:0000313" key="10">
    <source>
        <dbReference type="Proteomes" id="UP000078358"/>
    </source>
</evidence>
<evidence type="ECO:0000256" key="1">
    <source>
        <dbReference type="ARBA" id="ARBA00004651"/>
    </source>
</evidence>
<evidence type="ECO:0000256" key="8">
    <source>
        <dbReference type="SAM" id="Phobius"/>
    </source>
</evidence>
<evidence type="ECO:0000256" key="6">
    <source>
        <dbReference type="ARBA" id="ARBA00022989"/>
    </source>
</evidence>
<evidence type="ECO:0000256" key="5">
    <source>
        <dbReference type="ARBA" id="ARBA00022833"/>
    </source>
</evidence>
<feature type="transmembrane region" description="Helical" evidence="8">
    <location>
        <begin position="156"/>
        <end position="175"/>
    </location>
</feature>
<name>A0A179D0G4_BIBTR</name>
<proteinExistence type="inferred from homology"/>
<feature type="transmembrane region" description="Helical" evidence="8">
    <location>
        <begin position="79"/>
        <end position="100"/>
    </location>
</feature>